<evidence type="ECO:0000256" key="1">
    <source>
        <dbReference type="SAM" id="Phobius"/>
    </source>
</evidence>
<proteinExistence type="predicted"/>
<feature type="transmembrane region" description="Helical" evidence="1">
    <location>
        <begin position="9"/>
        <end position="26"/>
    </location>
</feature>
<feature type="transmembrane region" description="Helical" evidence="1">
    <location>
        <begin position="128"/>
        <end position="152"/>
    </location>
</feature>
<gene>
    <name evidence="2" type="ORF">A2677_01505</name>
</gene>
<keyword evidence="1" id="KW-1133">Transmembrane helix</keyword>
<keyword evidence="1" id="KW-0472">Membrane</keyword>
<feature type="transmembrane region" description="Helical" evidence="1">
    <location>
        <begin position="57"/>
        <end position="78"/>
    </location>
</feature>
<dbReference type="EMBL" id="MHKK01000027">
    <property type="protein sequence ID" value="OGY89662.1"/>
    <property type="molecule type" value="Genomic_DNA"/>
</dbReference>
<feature type="transmembrane region" description="Helical" evidence="1">
    <location>
        <begin position="98"/>
        <end position="116"/>
    </location>
</feature>
<dbReference type="Pfam" id="PF09997">
    <property type="entry name" value="DUF2238"/>
    <property type="match status" value="1"/>
</dbReference>
<reference evidence="2 3" key="1">
    <citation type="journal article" date="2016" name="Nat. Commun.">
        <title>Thousands of microbial genomes shed light on interconnected biogeochemical processes in an aquifer system.</title>
        <authorList>
            <person name="Anantharaman K."/>
            <person name="Brown C.T."/>
            <person name="Hug L.A."/>
            <person name="Sharon I."/>
            <person name="Castelle C.J."/>
            <person name="Probst A.J."/>
            <person name="Thomas B.C."/>
            <person name="Singh A."/>
            <person name="Wilkins M.J."/>
            <person name="Karaoz U."/>
            <person name="Brodie E.L."/>
            <person name="Williams K.H."/>
            <person name="Hubbard S.S."/>
            <person name="Banfield J.F."/>
        </authorList>
    </citation>
    <scope>NUCLEOTIDE SEQUENCE [LARGE SCALE GENOMIC DNA]</scope>
</reference>
<protein>
    <submittedName>
        <fullName evidence="2">Uncharacterized protein</fullName>
    </submittedName>
</protein>
<name>A0A1G2BKM9_9BACT</name>
<comment type="caution">
    <text evidence="2">The sequence shown here is derived from an EMBL/GenBank/DDBJ whole genome shotgun (WGS) entry which is preliminary data.</text>
</comment>
<feature type="transmembrane region" description="Helical" evidence="1">
    <location>
        <begin position="32"/>
        <end position="50"/>
    </location>
</feature>
<evidence type="ECO:0000313" key="2">
    <source>
        <dbReference type="EMBL" id="OGY89662.1"/>
    </source>
</evidence>
<feature type="transmembrane region" description="Helical" evidence="1">
    <location>
        <begin position="172"/>
        <end position="190"/>
    </location>
</feature>
<sequence>MTTPTVKRTALFTYTYLICFVVFGLWQQNYEFIFYSFIILSFLIATLLVYRHVELSSWIIVSLSFFGLLHLAAGNVRINGIRLYELAINGGRYHFDNIVHFFGGLLVTLILFNLLYPFIDERVQRRYIIFYGLVILMALGVGSINELVEFIAYLTFGVLVRVGDYYNNSLDIVFNTLGSIVAVVIIHLFSRRRVTLIE</sequence>
<organism evidence="2 3">
    <name type="scientific">Candidatus Komeilibacteria bacterium RIFCSPHIGHO2_01_FULL_52_14</name>
    <dbReference type="NCBI Taxonomy" id="1798549"/>
    <lineage>
        <taxon>Bacteria</taxon>
        <taxon>Candidatus Komeiliibacteriota</taxon>
    </lineage>
</organism>
<dbReference type="InterPro" id="IPR014509">
    <property type="entry name" value="YjdF-like"/>
</dbReference>
<accession>A0A1G2BKM9</accession>
<keyword evidence="1" id="KW-0812">Transmembrane</keyword>
<evidence type="ECO:0000313" key="3">
    <source>
        <dbReference type="Proteomes" id="UP000177817"/>
    </source>
</evidence>
<dbReference type="AlphaFoldDB" id="A0A1G2BKM9"/>
<dbReference type="Proteomes" id="UP000177817">
    <property type="component" value="Unassembled WGS sequence"/>
</dbReference>